<organism evidence="1 2">
    <name type="scientific">Penicillium digitatum</name>
    <name type="common">Green mold</name>
    <dbReference type="NCBI Taxonomy" id="36651"/>
    <lineage>
        <taxon>Eukaryota</taxon>
        <taxon>Fungi</taxon>
        <taxon>Dikarya</taxon>
        <taxon>Ascomycota</taxon>
        <taxon>Pezizomycotina</taxon>
        <taxon>Eurotiomycetes</taxon>
        <taxon>Eurotiomycetidae</taxon>
        <taxon>Eurotiales</taxon>
        <taxon>Aspergillaceae</taxon>
        <taxon>Penicillium</taxon>
    </lineage>
</organism>
<sequence length="97" mass="10345">MRQLELISNDLTSYYRSTLGDAYNASISDYRTSVAGGNLSETRIVKKGMENAVTSLVDDMLVAYALAQLMCGDHCTDCTSGNRGGPSNAVVEGSSVR</sequence>
<protein>
    <submittedName>
        <fullName evidence="1">CoaE-domain-containing protein</fullName>
    </submittedName>
</protein>
<evidence type="ECO:0000313" key="1">
    <source>
        <dbReference type="EMBL" id="QQK42906.1"/>
    </source>
</evidence>
<dbReference type="AlphaFoldDB" id="A0A7T7BKI9"/>
<proteinExistence type="predicted"/>
<evidence type="ECO:0000313" key="2">
    <source>
        <dbReference type="Proteomes" id="UP000595662"/>
    </source>
</evidence>
<dbReference type="Proteomes" id="UP000595662">
    <property type="component" value="Chromosome 2"/>
</dbReference>
<name>A0A7T7BKI9_PENDI</name>
<dbReference type="RefSeq" id="XP_065956542.1">
    <property type="nucleotide sequence ID" value="XM_066101459.1"/>
</dbReference>
<gene>
    <name evidence="1" type="ORF">Pdw03_6807</name>
</gene>
<reference evidence="1 2" key="1">
    <citation type="submission" date="2020-08" db="EMBL/GenBank/DDBJ databases">
        <title>The completed genome sequence of the pathogenic ascomycete fungus Penicillium digitatum.</title>
        <authorList>
            <person name="Wang M."/>
        </authorList>
    </citation>
    <scope>NUCLEOTIDE SEQUENCE [LARGE SCALE GENOMIC DNA]</scope>
    <source>
        <strain evidence="1 2">PdW03</strain>
    </source>
</reference>
<dbReference type="GeneID" id="26230817"/>
<dbReference type="VEuPathDB" id="FungiDB:PDIP_24950"/>
<dbReference type="EMBL" id="CP060775">
    <property type="protein sequence ID" value="QQK42906.1"/>
    <property type="molecule type" value="Genomic_DNA"/>
</dbReference>
<accession>A0A7T7BKI9</accession>